<evidence type="ECO:0000256" key="2">
    <source>
        <dbReference type="ARBA" id="ARBA00022475"/>
    </source>
</evidence>
<comment type="caution">
    <text evidence="7">The sequence shown here is derived from an EMBL/GenBank/DDBJ whole genome shotgun (WGS) entry which is preliminary data.</text>
</comment>
<keyword evidence="3 6" id="KW-0812">Transmembrane</keyword>
<evidence type="ECO:0000256" key="4">
    <source>
        <dbReference type="ARBA" id="ARBA00022989"/>
    </source>
</evidence>
<feature type="transmembrane region" description="Helical" evidence="6">
    <location>
        <begin position="6"/>
        <end position="28"/>
    </location>
</feature>
<keyword evidence="2" id="KW-1003">Cell membrane</keyword>
<feature type="transmembrane region" description="Helical" evidence="6">
    <location>
        <begin position="184"/>
        <end position="205"/>
    </location>
</feature>
<evidence type="ECO:0000256" key="5">
    <source>
        <dbReference type="ARBA" id="ARBA00023136"/>
    </source>
</evidence>
<keyword evidence="4 6" id="KW-1133">Transmembrane helix</keyword>
<proteinExistence type="predicted"/>
<dbReference type="EMBL" id="BMDY01000011">
    <property type="protein sequence ID" value="GGB07699.1"/>
    <property type="molecule type" value="Genomic_DNA"/>
</dbReference>
<gene>
    <name evidence="7" type="primary">argO</name>
    <name evidence="7" type="ORF">GCM10007414_21360</name>
</gene>
<evidence type="ECO:0000313" key="8">
    <source>
        <dbReference type="Proteomes" id="UP000651977"/>
    </source>
</evidence>
<evidence type="ECO:0000256" key="3">
    <source>
        <dbReference type="ARBA" id="ARBA00022692"/>
    </source>
</evidence>
<feature type="transmembrane region" description="Helical" evidence="6">
    <location>
        <begin position="149"/>
        <end position="172"/>
    </location>
</feature>
<dbReference type="Proteomes" id="UP000651977">
    <property type="component" value="Unassembled WGS sequence"/>
</dbReference>
<evidence type="ECO:0000256" key="1">
    <source>
        <dbReference type="ARBA" id="ARBA00004651"/>
    </source>
</evidence>
<reference evidence="8" key="1">
    <citation type="journal article" date="2019" name="Int. J. Syst. Evol. Microbiol.">
        <title>The Global Catalogue of Microorganisms (GCM) 10K type strain sequencing project: providing services to taxonomists for standard genome sequencing and annotation.</title>
        <authorList>
            <consortium name="The Broad Institute Genomics Platform"/>
            <consortium name="The Broad Institute Genome Sequencing Center for Infectious Disease"/>
            <person name="Wu L."/>
            <person name="Ma J."/>
        </authorList>
    </citation>
    <scope>NUCLEOTIDE SEQUENCE [LARGE SCALE GENOMIC DNA]</scope>
    <source>
        <strain evidence="8">CGMCC 1.10131</strain>
    </source>
</reference>
<dbReference type="Pfam" id="PF01810">
    <property type="entry name" value="LysE"/>
    <property type="match status" value="1"/>
</dbReference>
<name>A0ABQ1I3Y1_9ALTE</name>
<comment type="subcellular location">
    <subcellularLocation>
        <location evidence="1">Cell membrane</location>
        <topology evidence="1">Multi-pass membrane protein</topology>
    </subcellularLocation>
</comment>
<dbReference type="PANTHER" id="PTHR30086">
    <property type="entry name" value="ARGININE EXPORTER PROTEIN ARGO"/>
    <property type="match status" value="1"/>
</dbReference>
<keyword evidence="5 6" id="KW-0472">Membrane</keyword>
<feature type="transmembrane region" description="Helical" evidence="6">
    <location>
        <begin position="112"/>
        <end position="129"/>
    </location>
</feature>
<keyword evidence="8" id="KW-1185">Reference proteome</keyword>
<feature type="transmembrane region" description="Helical" evidence="6">
    <location>
        <begin position="40"/>
        <end position="59"/>
    </location>
</feature>
<dbReference type="PANTHER" id="PTHR30086:SF20">
    <property type="entry name" value="ARGININE EXPORTER PROTEIN ARGO-RELATED"/>
    <property type="match status" value="1"/>
</dbReference>
<protein>
    <submittedName>
        <fullName evidence="7">Arginine exporter protein ArgO</fullName>
    </submittedName>
</protein>
<sequence length="206" mass="22778">MDIMFSSYFTGLSLMASLIMPIGMQNAFVLNQGIRRRHHLLVASFCSMADVFFMSLGVWGGAQLFSTYPWLLYSISVLGSGFMLVYGYQCLQRAWQGKSQFARGEAKHELKAIILACCAFTFLNPHVYIDTIVILGGFAANISTEHRPMFVAGGISASFLWFFSLALLGAKLAPWLARPRAQQVIDGVIGLMMFGLAGYLLKFVFG</sequence>
<dbReference type="InterPro" id="IPR001123">
    <property type="entry name" value="LeuE-type"/>
</dbReference>
<evidence type="ECO:0000256" key="6">
    <source>
        <dbReference type="SAM" id="Phobius"/>
    </source>
</evidence>
<feature type="transmembrane region" description="Helical" evidence="6">
    <location>
        <begin position="71"/>
        <end position="91"/>
    </location>
</feature>
<accession>A0ABQ1I3Y1</accession>
<evidence type="ECO:0000313" key="7">
    <source>
        <dbReference type="EMBL" id="GGB07699.1"/>
    </source>
</evidence>
<organism evidence="7 8">
    <name type="scientific">Agarivorans gilvus</name>
    <dbReference type="NCBI Taxonomy" id="680279"/>
    <lineage>
        <taxon>Bacteria</taxon>
        <taxon>Pseudomonadati</taxon>
        <taxon>Pseudomonadota</taxon>
        <taxon>Gammaproteobacteria</taxon>
        <taxon>Alteromonadales</taxon>
        <taxon>Alteromonadaceae</taxon>
        <taxon>Agarivorans</taxon>
    </lineage>
</organism>